<dbReference type="SUPFAM" id="SSF55073">
    <property type="entry name" value="Nucleotide cyclase"/>
    <property type="match status" value="1"/>
</dbReference>
<dbReference type="InterPro" id="IPR013229">
    <property type="entry name" value="PEGA"/>
</dbReference>
<dbReference type="InterPro" id="IPR001054">
    <property type="entry name" value="A/G_cyclase"/>
</dbReference>
<dbReference type="CDD" id="cd07302">
    <property type="entry name" value="CHD"/>
    <property type="match status" value="1"/>
</dbReference>
<keyword evidence="2" id="KW-0472">Membrane</keyword>
<sequence length="425" mass="46288">MEERGNKTIICSVLFLDIAEYSKKSVSGQISLKERFNAFLSIAIRDVPVNDRIILDTGDGAAISFLGDISDALHAALSMRSSLLNEGVRMEPPLLVRIGVNLGPVRLVKDINGQPNIVGDGINVAQRVMGFADPGQILVSRSYYDAVSRLSQEYAGMFHYQGSRTDKHVREHEVYAIGYPGDFTSTQRTLAKQSRHAGATGVDAVLFRLESYWDIFAARMARWERFAVESFRDASARQRAGIIGAALVAVALLLALTIKLATHPEPKPAQIASVEPVKTDKLPASSVVETGQAKVAKEAAKGANENPKAVKEAAREGDTDARKAARKSRKAAAAEQKAQDAKKDPRIRTLAETTGAPAVVSLGVLPWGEIYLDGRMQGVSPPLMELQVVEGQHEIKIRNTTFPTVTRIITVKSGEKIKIRHRFAN</sequence>
<evidence type="ECO:0000256" key="1">
    <source>
        <dbReference type="SAM" id="MobiDB-lite"/>
    </source>
</evidence>
<evidence type="ECO:0000259" key="3">
    <source>
        <dbReference type="Pfam" id="PF00211"/>
    </source>
</evidence>
<proteinExistence type="predicted"/>
<feature type="compositionally biased region" description="Basic and acidic residues" evidence="1">
    <location>
        <begin position="308"/>
        <end position="323"/>
    </location>
</feature>
<dbReference type="GO" id="GO:0035556">
    <property type="term" value="P:intracellular signal transduction"/>
    <property type="evidence" value="ECO:0007669"/>
    <property type="project" value="InterPro"/>
</dbReference>
<keyword evidence="2" id="KW-1133">Transmembrane helix</keyword>
<reference evidence="5" key="1">
    <citation type="submission" date="2016-10" db="EMBL/GenBank/DDBJ databases">
        <title>Sequence of Gallionella enrichment culture.</title>
        <authorList>
            <person name="Poehlein A."/>
            <person name="Muehling M."/>
            <person name="Daniel R."/>
        </authorList>
    </citation>
    <scope>NUCLEOTIDE SEQUENCE</scope>
</reference>
<evidence type="ECO:0000259" key="4">
    <source>
        <dbReference type="Pfam" id="PF08308"/>
    </source>
</evidence>
<keyword evidence="2" id="KW-0812">Transmembrane</keyword>
<evidence type="ECO:0000313" key="5">
    <source>
        <dbReference type="EMBL" id="OIR14755.1"/>
    </source>
</evidence>
<accession>A0A1J5T3P5</accession>
<dbReference type="AlphaFoldDB" id="A0A1J5T3P5"/>
<evidence type="ECO:0000256" key="2">
    <source>
        <dbReference type="SAM" id="Phobius"/>
    </source>
</evidence>
<feature type="region of interest" description="Disordered" evidence="1">
    <location>
        <begin position="297"/>
        <end position="345"/>
    </location>
</feature>
<comment type="caution">
    <text evidence="5">The sequence shown here is derived from an EMBL/GenBank/DDBJ whole genome shotgun (WGS) entry which is preliminary data.</text>
</comment>
<dbReference type="Gene3D" id="3.30.70.1230">
    <property type="entry name" value="Nucleotide cyclase"/>
    <property type="match status" value="1"/>
</dbReference>
<dbReference type="InterPro" id="IPR029787">
    <property type="entry name" value="Nucleotide_cyclase"/>
</dbReference>
<feature type="transmembrane region" description="Helical" evidence="2">
    <location>
        <begin position="240"/>
        <end position="261"/>
    </location>
</feature>
<organism evidence="5">
    <name type="scientific">mine drainage metagenome</name>
    <dbReference type="NCBI Taxonomy" id="410659"/>
    <lineage>
        <taxon>unclassified sequences</taxon>
        <taxon>metagenomes</taxon>
        <taxon>ecological metagenomes</taxon>
    </lineage>
</organism>
<dbReference type="EMBL" id="MLJW01000011">
    <property type="protein sequence ID" value="OIR14755.1"/>
    <property type="molecule type" value="Genomic_DNA"/>
</dbReference>
<dbReference type="GO" id="GO:0009190">
    <property type="term" value="P:cyclic nucleotide biosynthetic process"/>
    <property type="evidence" value="ECO:0007669"/>
    <property type="project" value="InterPro"/>
</dbReference>
<dbReference type="Pfam" id="PF00211">
    <property type="entry name" value="Guanylate_cyc"/>
    <property type="match status" value="1"/>
</dbReference>
<feature type="domain" description="Guanylate cyclase" evidence="3">
    <location>
        <begin position="69"/>
        <end position="149"/>
    </location>
</feature>
<protein>
    <submittedName>
        <fullName evidence="5">Adenylate and guanylate cyclase catalytic domain protein</fullName>
    </submittedName>
</protein>
<name>A0A1J5T3P5_9ZZZZ</name>
<feature type="domain" description="PEGA" evidence="4">
    <location>
        <begin position="369"/>
        <end position="423"/>
    </location>
</feature>
<gene>
    <name evidence="5" type="ORF">GALL_45610</name>
</gene>
<dbReference type="Pfam" id="PF08308">
    <property type="entry name" value="PEGA"/>
    <property type="match status" value="1"/>
</dbReference>